<name>A0A3E2BQD3_9BACT</name>
<gene>
    <name evidence="1" type="ORF">OP8BY_0853</name>
</gene>
<comment type="caution">
    <text evidence="1">The sequence shown here is derived from an EMBL/GenBank/DDBJ whole genome shotgun (WGS) entry which is preliminary data.</text>
</comment>
<dbReference type="AlphaFoldDB" id="A0A3E2BQD3"/>
<evidence type="ECO:0000313" key="2">
    <source>
        <dbReference type="Proteomes" id="UP000257323"/>
    </source>
</evidence>
<proteinExistence type="predicted"/>
<organism evidence="1 2">
    <name type="scientific">Candidatus Saccharicenans subterraneus</name>
    <dbReference type="NCBI Taxonomy" id="2508984"/>
    <lineage>
        <taxon>Bacteria</taxon>
        <taxon>Candidatus Aminicenantota</taxon>
        <taxon>Candidatus Aminicenantia</taxon>
        <taxon>Candidatus Aminicenantales</taxon>
        <taxon>Candidatus Saccharicenantaceae</taxon>
        <taxon>Candidatus Saccharicenans</taxon>
    </lineage>
</organism>
<evidence type="ECO:0000313" key="1">
    <source>
        <dbReference type="EMBL" id="RFT16911.1"/>
    </source>
</evidence>
<dbReference type="EMBL" id="QUAH01000001">
    <property type="protein sequence ID" value="RFT16911.1"/>
    <property type="molecule type" value="Genomic_DNA"/>
</dbReference>
<accession>A0A3E2BQD3</accession>
<sequence>MVKSTGGVKGRLEAKPVDGTGVGRPLIIFSGSINTTCAI</sequence>
<protein>
    <submittedName>
        <fullName evidence="1">Uncharacterized protein</fullName>
    </submittedName>
</protein>
<dbReference type="Proteomes" id="UP000257323">
    <property type="component" value="Unassembled WGS sequence"/>
</dbReference>
<reference evidence="1 2" key="1">
    <citation type="submission" date="2018-08" db="EMBL/GenBank/DDBJ databases">
        <title>Genome analysis of the thermophilic bacterium of the candidate phylum Aminicenantes from deep subsurface aquifer revealed its physiology and ecological role.</title>
        <authorList>
            <person name="Kadnikov V.V."/>
            <person name="Mardanov A.V."/>
            <person name="Beletsky A.V."/>
            <person name="Karnachuk O.V."/>
            <person name="Ravin N.V."/>
        </authorList>
    </citation>
    <scope>NUCLEOTIDE SEQUENCE [LARGE SCALE GENOMIC DNA]</scope>
    <source>
        <strain evidence="1">BY38</strain>
    </source>
</reference>